<evidence type="ECO:0000256" key="8">
    <source>
        <dbReference type="HAMAP-Rule" id="MF_00265"/>
    </source>
</evidence>
<dbReference type="InterPro" id="IPR002716">
    <property type="entry name" value="PIN_dom"/>
</dbReference>
<dbReference type="EC" id="3.1.-.-" evidence="8"/>
<evidence type="ECO:0000256" key="2">
    <source>
        <dbReference type="ARBA" id="ARBA00022649"/>
    </source>
</evidence>
<name>A0ABS9SCI3_9GAMM</name>
<dbReference type="SUPFAM" id="SSF88723">
    <property type="entry name" value="PIN domain-like"/>
    <property type="match status" value="1"/>
</dbReference>
<evidence type="ECO:0000313" key="10">
    <source>
        <dbReference type="EMBL" id="MCH4813809.1"/>
    </source>
</evidence>
<evidence type="ECO:0000256" key="6">
    <source>
        <dbReference type="ARBA" id="ARBA00022842"/>
    </source>
</evidence>
<sequence length="143" mass="15540">MIVLDTNVVSEAMKPDPDQAVRAWLNEQSAETLYLSSVTLAELLFGIAALPSGKRKDMLSEALDGLMQLFKGRILPFDADAARQYAELAVMARTAGRGFPVPDGYIAAIAVSQGYKVASRDMAPFEAANVDVINPWDEPKRPL</sequence>
<evidence type="ECO:0000259" key="9">
    <source>
        <dbReference type="Pfam" id="PF01850"/>
    </source>
</evidence>
<dbReference type="CDD" id="cd18731">
    <property type="entry name" value="PIN_NgFitB-like"/>
    <property type="match status" value="1"/>
</dbReference>
<keyword evidence="3 8" id="KW-0540">Nuclease</keyword>
<evidence type="ECO:0000256" key="3">
    <source>
        <dbReference type="ARBA" id="ARBA00022722"/>
    </source>
</evidence>
<dbReference type="Gene3D" id="3.40.50.1010">
    <property type="entry name" value="5'-nuclease"/>
    <property type="match status" value="1"/>
</dbReference>
<dbReference type="InterPro" id="IPR029060">
    <property type="entry name" value="PIN-like_dom_sf"/>
</dbReference>
<keyword evidence="6 8" id="KW-0460">Magnesium</keyword>
<keyword evidence="5 8" id="KW-0378">Hydrolase</keyword>
<keyword evidence="4 8" id="KW-0479">Metal-binding</keyword>
<keyword evidence="2 8" id="KW-1277">Toxin-antitoxin system</keyword>
<feature type="domain" description="PIN" evidence="9">
    <location>
        <begin position="2"/>
        <end position="122"/>
    </location>
</feature>
<dbReference type="PANTHER" id="PTHR33653:SF1">
    <property type="entry name" value="RIBONUCLEASE VAPC2"/>
    <property type="match status" value="1"/>
</dbReference>
<keyword evidence="11" id="KW-1185">Reference proteome</keyword>
<evidence type="ECO:0000313" key="11">
    <source>
        <dbReference type="Proteomes" id="UP001320609"/>
    </source>
</evidence>
<gene>
    <name evidence="8" type="primary">vapC</name>
    <name evidence="10" type="ORF">MLE19_21020</name>
</gene>
<comment type="function">
    <text evidence="8">Toxic component of a toxin-antitoxin (TA) system. An RNase.</text>
</comment>
<comment type="cofactor">
    <cofactor evidence="1 8">
        <name>Mg(2+)</name>
        <dbReference type="ChEBI" id="CHEBI:18420"/>
    </cofactor>
</comment>
<evidence type="ECO:0000256" key="4">
    <source>
        <dbReference type="ARBA" id="ARBA00022723"/>
    </source>
</evidence>
<accession>A0ABS9SCI3</accession>
<evidence type="ECO:0000256" key="5">
    <source>
        <dbReference type="ARBA" id="ARBA00022801"/>
    </source>
</evidence>
<comment type="similarity">
    <text evidence="7 8">Belongs to the PINc/VapC protein family.</text>
</comment>
<dbReference type="RefSeq" id="WP_240720250.1">
    <property type="nucleotide sequence ID" value="NZ_JAKVTW010000025.1"/>
</dbReference>
<feature type="binding site" evidence="8">
    <location>
        <position position="103"/>
    </location>
    <ligand>
        <name>Mg(2+)</name>
        <dbReference type="ChEBI" id="CHEBI:18420"/>
    </ligand>
</feature>
<comment type="caution">
    <text evidence="10">The sequence shown here is derived from an EMBL/GenBank/DDBJ whole genome shotgun (WGS) entry which is preliminary data.</text>
</comment>
<dbReference type="Proteomes" id="UP001320609">
    <property type="component" value="Unassembled WGS sequence"/>
</dbReference>
<dbReference type="HAMAP" id="MF_00265">
    <property type="entry name" value="VapC_Nob1"/>
    <property type="match status" value="1"/>
</dbReference>
<proteinExistence type="inferred from homology"/>
<dbReference type="PANTHER" id="PTHR33653">
    <property type="entry name" value="RIBONUCLEASE VAPC2"/>
    <property type="match status" value="1"/>
</dbReference>
<dbReference type="InterPro" id="IPR022907">
    <property type="entry name" value="VapC_family"/>
</dbReference>
<dbReference type="Pfam" id="PF01850">
    <property type="entry name" value="PIN"/>
    <property type="match status" value="1"/>
</dbReference>
<dbReference type="EMBL" id="JAKVTW010000025">
    <property type="protein sequence ID" value="MCH4813809.1"/>
    <property type="molecule type" value="Genomic_DNA"/>
</dbReference>
<evidence type="ECO:0000256" key="7">
    <source>
        <dbReference type="ARBA" id="ARBA00038093"/>
    </source>
</evidence>
<reference evidence="10 11" key="1">
    <citation type="submission" date="2022-03" db="EMBL/GenBank/DDBJ databases">
        <title>Genomic signatures underlying metal tolerance in selected Arctic bacterial isolates.</title>
        <authorList>
            <person name="Thomas F.A."/>
            <person name="Venkatachalam S."/>
            <person name="Krishnan K.P."/>
        </authorList>
    </citation>
    <scope>NUCLEOTIDE SEQUENCE [LARGE SCALE GENOMIC DNA]</scope>
    <source>
        <strain evidence="10 11">HM116</strain>
    </source>
</reference>
<dbReference type="InterPro" id="IPR050556">
    <property type="entry name" value="Type_II_TA_system_RNase"/>
</dbReference>
<evidence type="ECO:0000256" key="1">
    <source>
        <dbReference type="ARBA" id="ARBA00001946"/>
    </source>
</evidence>
<organism evidence="10 11">
    <name type="scientific">Vreelandella neptunia</name>
    <dbReference type="NCBI Taxonomy" id="115551"/>
    <lineage>
        <taxon>Bacteria</taxon>
        <taxon>Pseudomonadati</taxon>
        <taxon>Pseudomonadota</taxon>
        <taxon>Gammaproteobacteria</taxon>
        <taxon>Oceanospirillales</taxon>
        <taxon>Halomonadaceae</taxon>
        <taxon>Vreelandella</taxon>
    </lineage>
</organism>
<keyword evidence="8" id="KW-0800">Toxin</keyword>
<feature type="binding site" evidence="8">
    <location>
        <position position="5"/>
    </location>
    <ligand>
        <name>Mg(2+)</name>
        <dbReference type="ChEBI" id="CHEBI:18420"/>
    </ligand>
</feature>
<protein>
    <recommendedName>
        <fullName evidence="8">Ribonuclease VapC</fullName>
        <shortName evidence="8">RNase VapC</shortName>
        <ecNumber evidence="8">3.1.-.-</ecNumber>
    </recommendedName>
    <alternativeName>
        <fullName evidence="8">Toxin VapC</fullName>
    </alternativeName>
</protein>